<keyword evidence="4 10" id="KW-0347">Helicase</keyword>
<dbReference type="PROSITE" id="PS51198">
    <property type="entry name" value="UVRD_HELICASE_ATP_BIND"/>
    <property type="match status" value="1"/>
</dbReference>
<feature type="region of interest" description="Disordered" evidence="11">
    <location>
        <begin position="61"/>
        <end position="117"/>
    </location>
</feature>
<keyword evidence="2 10" id="KW-0547">Nucleotide-binding</keyword>
<evidence type="ECO:0000256" key="1">
    <source>
        <dbReference type="ARBA" id="ARBA00009922"/>
    </source>
</evidence>
<sequence>MVLYIVTVPGMCLALLCIADWRARPAQTRFRTLWNVREPTTIPEPPPYVTESPWPVRAARSGPLDGRGPGTGRHRTASDRTLVGPRTPPVDNAAQRSRTTWQHGGVTSATHSTLFPPVPDTADAVLEGLDPEQREVATALHGPVCVLAGAGTGKTRAITHRIAYGVRSGILPPAGVMAVTFTNRAAAEMRGRLRELGVGSVHARTFHAAALSQLQHFWPMAVGGQHPPRLLDRKVQLVAEAAARGGLRLDRNELRDVTGEIEWAKVTQTVPADYPAAVAKSHREPPRDPAEIAQIYRTYEQLKQDRVVIDFEDVLLLMVGVLQYREDIAQRVRSQYQHFVVDEYQDVSPLQQRLLDLWLGDRDTLCVVGDASQTIYSFTGATPDHLLDFRTRHPSATVVKLVRDYRSTPQVVHLANGLLNQASGRAAEHRLELISQRPTGPEPVYTEYGDEPAEAEGVARRIRDLIRSGVPAGEIAVLYRINAQSEIYEQALADLDVPYQMRGAERFFERPEVREAKTALSGARLAGRNDALLDDAEDLPSQVRAVLGTKGWTAAPPKGSGAVRDRWESLAAIVRLAEDYVKAKPDATLSDLVAELQARADAQHAPTVQGVTLASLHAAKGLEWDAVFLVGLTEGMLPITYAKTAEQIEEERRLLYVGVTRARIHLGLSWSLSRSPGGRAHRRPSHFLDGLRPGSGSRARAVAGGTGGIERGPATRKRVHRGPVLCRVCGKTLTEAGEMKLMRCEDCPSDMDEALYERLRDWRAGQARELGMPPYVVFTDKTLMAIAEAVPSSGPELAVISGVGARKLNRFGADVLAICAGEEPGGVDEDGS</sequence>
<dbReference type="InterPro" id="IPR014017">
    <property type="entry name" value="DNA_helicase_UvrD-like_C"/>
</dbReference>
<evidence type="ECO:0000313" key="16">
    <source>
        <dbReference type="Proteomes" id="UP000600946"/>
    </source>
</evidence>
<name>A0ABQ3A7E1_9ACTN</name>
<reference evidence="16" key="1">
    <citation type="journal article" date="2019" name="Int. J. Syst. Evol. Microbiol.">
        <title>The Global Catalogue of Microorganisms (GCM) 10K type strain sequencing project: providing services to taxonomists for standard genome sequencing and annotation.</title>
        <authorList>
            <consortium name="The Broad Institute Genomics Platform"/>
            <consortium name="The Broad Institute Genome Sequencing Center for Infectious Disease"/>
            <person name="Wu L."/>
            <person name="Ma J."/>
        </authorList>
    </citation>
    <scope>NUCLEOTIDE SEQUENCE [LARGE SCALE GENOMIC DNA]</scope>
    <source>
        <strain evidence="16">JCM 4594</strain>
    </source>
</reference>
<protein>
    <recommendedName>
        <fullName evidence="8">DNA 3'-5' helicase</fullName>
        <ecNumber evidence="8">5.6.2.4</ecNumber>
    </recommendedName>
</protein>
<evidence type="ECO:0000259" key="14">
    <source>
        <dbReference type="PROSITE" id="PS51217"/>
    </source>
</evidence>
<comment type="similarity">
    <text evidence="1">Belongs to the helicase family. UvrD subfamily.</text>
</comment>
<keyword evidence="5 10" id="KW-0067">ATP-binding</keyword>
<dbReference type="InterPro" id="IPR013986">
    <property type="entry name" value="DExx_box_DNA_helicase_dom_sf"/>
</dbReference>
<dbReference type="SMART" id="SM00341">
    <property type="entry name" value="HRDC"/>
    <property type="match status" value="1"/>
</dbReference>
<accession>A0ABQ3A7E1</accession>
<evidence type="ECO:0000259" key="13">
    <source>
        <dbReference type="PROSITE" id="PS51198"/>
    </source>
</evidence>
<proteinExistence type="inferred from homology"/>
<dbReference type="PROSITE" id="PS51217">
    <property type="entry name" value="UVRD_HELICASE_CTER"/>
    <property type="match status" value="1"/>
</dbReference>
<keyword evidence="6" id="KW-0413">Isomerase</keyword>
<comment type="caution">
    <text evidence="15">The sequence shown here is derived from an EMBL/GenBank/DDBJ whole genome shotgun (WGS) entry which is preliminary data.</text>
</comment>
<keyword evidence="16" id="KW-1185">Reference proteome</keyword>
<dbReference type="InterPro" id="IPR027417">
    <property type="entry name" value="P-loop_NTPase"/>
</dbReference>
<dbReference type="InterPro" id="IPR044876">
    <property type="entry name" value="HRDC_dom_sf"/>
</dbReference>
<evidence type="ECO:0000256" key="6">
    <source>
        <dbReference type="ARBA" id="ARBA00023235"/>
    </source>
</evidence>
<feature type="domain" description="UvrD-like helicase C-terminal" evidence="14">
    <location>
        <begin position="409"/>
        <end position="664"/>
    </location>
</feature>
<evidence type="ECO:0000256" key="8">
    <source>
        <dbReference type="ARBA" id="ARBA00034808"/>
    </source>
</evidence>
<evidence type="ECO:0000256" key="9">
    <source>
        <dbReference type="ARBA" id="ARBA00048988"/>
    </source>
</evidence>
<dbReference type="InterPro" id="IPR014016">
    <property type="entry name" value="UvrD-like_ATP-bd"/>
</dbReference>
<dbReference type="Pfam" id="PF00570">
    <property type="entry name" value="HRDC"/>
    <property type="match status" value="1"/>
</dbReference>
<feature type="domain" description="HRDC" evidence="12">
    <location>
        <begin position="749"/>
        <end position="829"/>
    </location>
</feature>
<dbReference type="InterPro" id="IPR000212">
    <property type="entry name" value="DNA_helicase_UvrD/REP"/>
</dbReference>
<comment type="catalytic activity">
    <reaction evidence="9">
        <text>ATP + H2O = ADP + phosphate + H(+)</text>
        <dbReference type="Rhea" id="RHEA:13065"/>
        <dbReference type="ChEBI" id="CHEBI:15377"/>
        <dbReference type="ChEBI" id="CHEBI:15378"/>
        <dbReference type="ChEBI" id="CHEBI:30616"/>
        <dbReference type="ChEBI" id="CHEBI:43474"/>
        <dbReference type="ChEBI" id="CHEBI:456216"/>
        <dbReference type="EC" id="5.6.2.4"/>
    </reaction>
</comment>
<evidence type="ECO:0000259" key="12">
    <source>
        <dbReference type="PROSITE" id="PS50967"/>
    </source>
</evidence>
<dbReference type="Gene3D" id="1.10.150.80">
    <property type="entry name" value="HRDC domain"/>
    <property type="match status" value="1"/>
</dbReference>
<dbReference type="Pfam" id="PF13361">
    <property type="entry name" value="UvrD_C"/>
    <property type="match status" value="2"/>
</dbReference>
<dbReference type="PANTHER" id="PTHR11070">
    <property type="entry name" value="UVRD / RECB / PCRA DNA HELICASE FAMILY MEMBER"/>
    <property type="match status" value="1"/>
</dbReference>
<evidence type="ECO:0000313" key="15">
    <source>
        <dbReference type="EMBL" id="GGY34940.1"/>
    </source>
</evidence>
<evidence type="ECO:0000256" key="11">
    <source>
        <dbReference type="SAM" id="MobiDB-lite"/>
    </source>
</evidence>
<evidence type="ECO:0000256" key="4">
    <source>
        <dbReference type="ARBA" id="ARBA00022806"/>
    </source>
</evidence>
<dbReference type="SUPFAM" id="SSF52540">
    <property type="entry name" value="P-loop containing nucleoside triphosphate hydrolases"/>
    <property type="match status" value="1"/>
</dbReference>
<gene>
    <name evidence="15" type="ORF">GCM10010326_31340</name>
</gene>
<dbReference type="GO" id="GO:0004386">
    <property type="term" value="F:helicase activity"/>
    <property type="evidence" value="ECO:0007669"/>
    <property type="project" value="UniProtKB-KW"/>
</dbReference>
<comment type="catalytic activity">
    <reaction evidence="7">
        <text>Couples ATP hydrolysis with the unwinding of duplex DNA by translocating in the 3'-5' direction.</text>
        <dbReference type="EC" id="5.6.2.4"/>
    </reaction>
</comment>
<evidence type="ECO:0000256" key="10">
    <source>
        <dbReference type="PROSITE-ProRule" id="PRU00560"/>
    </source>
</evidence>
<dbReference type="CDD" id="cd17932">
    <property type="entry name" value="DEXQc_UvrD"/>
    <property type="match status" value="1"/>
</dbReference>
<dbReference type="Gene3D" id="3.40.50.300">
    <property type="entry name" value="P-loop containing nucleotide triphosphate hydrolases"/>
    <property type="match status" value="3"/>
</dbReference>
<feature type="domain" description="UvrD-like helicase ATP-binding" evidence="13">
    <location>
        <begin position="127"/>
        <end position="408"/>
    </location>
</feature>
<organism evidence="15 16">
    <name type="scientific">Streptomyces xanthochromogenes</name>
    <dbReference type="NCBI Taxonomy" id="67384"/>
    <lineage>
        <taxon>Bacteria</taxon>
        <taxon>Bacillati</taxon>
        <taxon>Actinomycetota</taxon>
        <taxon>Actinomycetes</taxon>
        <taxon>Kitasatosporales</taxon>
        <taxon>Streptomycetaceae</taxon>
        <taxon>Streptomyces</taxon>
    </lineage>
</organism>
<dbReference type="Proteomes" id="UP000600946">
    <property type="component" value="Unassembled WGS sequence"/>
</dbReference>
<evidence type="ECO:0000256" key="5">
    <source>
        <dbReference type="ARBA" id="ARBA00022840"/>
    </source>
</evidence>
<dbReference type="PROSITE" id="PS50967">
    <property type="entry name" value="HRDC"/>
    <property type="match status" value="1"/>
</dbReference>
<evidence type="ECO:0000256" key="2">
    <source>
        <dbReference type="ARBA" id="ARBA00022741"/>
    </source>
</evidence>
<dbReference type="CDD" id="cd18807">
    <property type="entry name" value="SF1_C_UvrD"/>
    <property type="match status" value="1"/>
</dbReference>
<feature type="compositionally biased region" description="Polar residues" evidence="11">
    <location>
        <begin position="94"/>
        <end position="113"/>
    </location>
</feature>
<dbReference type="EMBL" id="BMUU01000004">
    <property type="protein sequence ID" value="GGY34940.1"/>
    <property type="molecule type" value="Genomic_DNA"/>
</dbReference>
<keyword evidence="3 10" id="KW-0378">Hydrolase</keyword>
<feature type="binding site" evidence="10">
    <location>
        <begin position="148"/>
        <end position="155"/>
    </location>
    <ligand>
        <name>ATP</name>
        <dbReference type="ChEBI" id="CHEBI:30616"/>
    </ligand>
</feature>
<dbReference type="InterPro" id="IPR002121">
    <property type="entry name" value="HRDC_dom"/>
</dbReference>
<dbReference type="EC" id="5.6.2.4" evidence="8"/>
<dbReference type="PANTHER" id="PTHR11070:SF69">
    <property type="entry name" value="ATP-DEPENDENT DNA HELICASE UVRD2"/>
    <property type="match status" value="1"/>
</dbReference>
<dbReference type="Gene3D" id="1.10.10.160">
    <property type="match status" value="1"/>
</dbReference>
<evidence type="ECO:0000256" key="3">
    <source>
        <dbReference type="ARBA" id="ARBA00022801"/>
    </source>
</evidence>
<dbReference type="SUPFAM" id="SSF47819">
    <property type="entry name" value="HRDC-like"/>
    <property type="match status" value="1"/>
</dbReference>
<dbReference type="Pfam" id="PF00580">
    <property type="entry name" value="UvrD-helicase"/>
    <property type="match status" value="1"/>
</dbReference>
<evidence type="ECO:0000256" key="7">
    <source>
        <dbReference type="ARBA" id="ARBA00034617"/>
    </source>
</evidence>
<dbReference type="InterPro" id="IPR010997">
    <property type="entry name" value="HRDC-like_sf"/>
</dbReference>